<dbReference type="EMBL" id="MCFL01000001">
    <property type="protein sequence ID" value="ORZ41684.1"/>
    <property type="molecule type" value="Genomic_DNA"/>
</dbReference>
<dbReference type="PROSITE" id="PS51214">
    <property type="entry name" value="IBB"/>
    <property type="match status" value="1"/>
</dbReference>
<evidence type="ECO:0000256" key="7">
    <source>
        <dbReference type="SAM" id="MobiDB-lite"/>
    </source>
</evidence>
<dbReference type="GO" id="GO:0005737">
    <property type="term" value="C:cytoplasm"/>
    <property type="evidence" value="ECO:0007669"/>
    <property type="project" value="InterPro"/>
</dbReference>
<evidence type="ECO:0000313" key="10">
    <source>
        <dbReference type="Proteomes" id="UP000193411"/>
    </source>
</evidence>
<dbReference type="Gene3D" id="1.20.5.690">
    <property type="entry name" value="Importin-alpha, importin-beta-binding domain"/>
    <property type="match status" value="1"/>
</dbReference>
<dbReference type="OrthoDB" id="29145at2759"/>
<proteinExistence type="inferred from homology"/>
<feature type="domain" description="IBB" evidence="8">
    <location>
        <begin position="2"/>
        <end position="66"/>
    </location>
</feature>
<sequence length="575" mass="63241">MGYSSTPASAPTAAPADRASAYKNRGAFKQDDLRRRRGEQQVELRRQKRDEHLAKRRNIGVARRGTGAGVDGSDADSDLSDIDDLVAEEDEHKDMPLPMRLQTYTALVYSSNESEQKEGVIRFRRLLSKEHNPPITQVIQCNVVHVLVQFLASPDPDLVFESAWALTNIASGDTEHTQAVLDAGALPHFIHLLQHPVPKVVDQAIWALGNISGESATLRDLVLNSGITPHLVRLMADGSQAWENESLVGNVMWTIGNLCRGKRPTPNWDLIYPLIPLLARALYAVKKVNELQDTLWALSYITDGDESTIQAVIDTGAVTRMVMLMTQNETSKIIIPGIRTLGNIVTGNDEQTQSAINCGALALFRNLLLSHRQKEALRKEVCWALSNITAGTTEQLQAVIDANLVPLLVDMLANADFKTKREACWAISNFATGALRNPAQLRFLVRQGVIKPLCDLLSSSDVKVLNTTLEAIEALLKGGEQDAVQRMRTGQAHEIKNENAQYIEEAGGADKLYLLQDHDNEEIYAMAFKLIENYFDTGSDDELDADEQGPAVDAQTGQFVFGQPAGVPQGGFSFQ</sequence>
<evidence type="ECO:0000256" key="5">
    <source>
        <dbReference type="PIRNR" id="PIRNR005673"/>
    </source>
</evidence>
<dbReference type="PROSITE" id="PS50176">
    <property type="entry name" value="ARM_REPEAT"/>
    <property type="match status" value="2"/>
</dbReference>
<dbReference type="PIRSF" id="PIRSF005673">
    <property type="entry name" value="Importin_alpha"/>
    <property type="match status" value="1"/>
</dbReference>
<comment type="caution">
    <text evidence="9">The sequence shown here is derived from an EMBL/GenBank/DDBJ whole genome shotgun (WGS) entry which is preliminary data.</text>
</comment>
<dbReference type="SUPFAM" id="SSF48371">
    <property type="entry name" value="ARM repeat"/>
    <property type="match status" value="1"/>
</dbReference>
<feature type="compositionally biased region" description="Basic and acidic residues" evidence="7">
    <location>
        <begin position="28"/>
        <end position="53"/>
    </location>
</feature>
<evidence type="ECO:0000256" key="1">
    <source>
        <dbReference type="ARBA" id="ARBA00010394"/>
    </source>
</evidence>
<organism evidence="9 10">
    <name type="scientific">Catenaria anguillulae PL171</name>
    <dbReference type="NCBI Taxonomy" id="765915"/>
    <lineage>
        <taxon>Eukaryota</taxon>
        <taxon>Fungi</taxon>
        <taxon>Fungi incertae sedis</taxon>
        <taxon>Blastocladiomycota</taxon>
        <taxon>Blastocladiomycetes</taxon>
        <taxon>Blastocladiales</taxon>
        <taxon>Catenariaceae</taxon>
        <taxon>Catenaria</taxon>
    </lineage>
</organism>
<dbReference type="Pfam" id="PF01749">
    <property type="entry name" value="IBB"/>
    <property type="match status" value="1"/>
</dbReference>
<evidence type="ECO:0000259" key="8">
    <source>
        <dbReference type="PROSITE" id="PS51214"/>
    </source>
</evidence>
<dbReference type="InterPro" id="IPR000225">
    <property type="entry name" value="Armadillo"/>
</dbReference>
<dbReference type="InterPro" id="IPR016024">
    <property type="entry name" value="ARM-type_fold"/>
</dbReference>
<keyword evidence="2 5" id="KW-0813">Transport</keyword>
<dbReference type="SMART" id="SM00185">
    <property type="entry name" value="ARM"/>
    <property type="match status" value="7"/>
</dbReference>
<keyword evidence="4 5" id="KW-0653">Protein transport</keyword>
<dbReference type="AlphaFoldDB" id="A0A1Y2I5V9"/>
<keyword evidence="10" id="KW-1185">Reference proteome</keyword>
<gene>
    <name evidence="9" type="ORF">BCR44DRAFT_122994</name>
</gene>
<dbReference type="Gene3D" id="1.25.10.10">
    <property type="entry name" value="Leucine-rich Repeat Variant"/>
    <property type="match status" value="1"/>
</dbReference>
<evidence type="ECO:0000256" key="2">
    <source>
        <dbReference type="ARBA" id="ARBA00022448"/>
    </source>
</evidence>
<accession>A0A1Y2I5V9</accession>
<dbReference type="InterPro" id="IPR002652">
    <property type="entry name" value="Importin-a_IBB"/>
</dbReference>
<evidence type="ECO:0000313" key="9">
    <source>
        <dbReference type="EMBL" id="ORZ41684.1"/>
    </source>
</evidence>
<dbReference type="Proteomes" id="UP000193411">
    <property type="component" value="Unassembled WGS sequence"/>
</dbReference>
<feature type="region of interest" description="Disordered" evidence="7">
    <location>
        <begin position="1"/>
        <end position="79"/>
    </location>
</feature>
<dbReference type="Pfam" id="PF00514">
    <property type="entry name" value="Arm"/>
    <property type="match status" value="5"/>
</dbReference>
<feature type="repeat" description="ARM" evidence="6">
    <location>
        <begin position="184"/>
        <end position="226"/>
    </location>
</feature>
<name>A0A1Y2I5V9_9FUNG</name>
<feature type="compositionally biased region" description="Low complexity" evidence="7">
    <location>
        <begin position="1"/>
        <end position="21"/>
    </location>
</feature>
<reference evidence="9 10" key="1">
    <citation type="submission" date="2016-07" db="EMBL/GenBank/DDBJ databases">
        <title>Pervasive Adenine N6-methylation of Active Genes in Fungi.</title>
        <authorList>
            <consortium name="DOE Joint Genome Institute"/>
            <person name="Mondo S.J."/>
            <person name="Dannebaum R.O."/>
            <person name="Kuo R.C."/>
            <person name="Labutti K."/>
            <person name="Haridas S."/>
            <person name="Kuo A."/>
            <person name="Salamov A."/>
            <person name="Ahrendt S.R."/>
            <person name="Lipzen A."/>
            <person name="Sullivan W."/>
            <person name="Andreopoulos W.B."/>
            <person name="Clum A."/>
            <person name="Lindquist E."/>
            <person name="Daum C."/>
            <person name="Ramamoorthy G.K."/>
            <person name="Gryganskyi A."/>
            <person name="Culley D."/>
            <person name="Magnuson J.K."/>
            <person name="James T.Y."/>
            <person name="O'Malley M.A."/>
            <person name="Stajich J.E."/>
            <person name="Spatafora J.W."/>
            <person name="Visel A."/>
            <person name="Grigoriev I.V."/>
        </authorList>
    </citation>
    <scope>NUCLEOTIDE SEQUENCE [LARGE SCALE GENOMIC DNA]</scope>
    <source>
        <strain evidence="9 10">PL171</strain>
    </source>
</reference>
<dbReference type="InterPro" id="IPR024931">
    <property type="entry name" value="Importin_alpha"/>
</dbReference>
<dbReference type="InterPro" id="IPR032413">
    <property type="entry name" value="Arm_3"/>
</dbReference>
<dbReference type="STRING" id="765915.A0A1Y2I5V9"/>
<evidence type="ECO:0000256" key="6">
    <source>
        <dbReference type="PROSITE-ProRule" id="PRU00259"/>
    </source>
</evidence>
<dbReference type="Pfam" id="PF16186">
    <property type="entry name" value="Arm_3"/>
    <property type="match status" value="1"/>
</dbReference>
<dbReference type="InterPro" id="IPR036975">
    <property type="entry name" value="Importin-a_IBB_sf"/>
</dbReference>
<feature type="repeat" description="ARM" evidence="6">
    <location>
        <begin position="142"/>
        <end position="184"/>
    </location>
</feature>
<keyword evidence="3" id="KW-0677">Repeat</keyword>
<dbReference type="PANTHER" id="PTHR23316">
    <property type="entry name" value="IMPORTIN ALPHA"/>
    <property type="match status" value="1"/>
</dbReference>
<evidence type="ECO:0000256" key="4">
    <source>
        <dbReference type="ARBA" id="ARBA00022927"/>
    </source>
</evidence>
<comment type="similarity">
    <text evidence="1 5">Belongs to the importin alpha family.</text>
</comment>
<dbReference type="InterPro" id="IPR011989">
    <property type="entry name" value="ARM-like"/>
</dbReference>
<dbReference type="GO" id="GO:0061608">
    <property type="term" value="F:nuclear import signal receptor activity"/>
    <property type="evidence" value="ECO:0007669"/>
    <property type="project" value="InterPro"/>
</dbReference>
<protein>
    <recommendedName>
        <fullName evidence="5">Importin subunit alpha</fullName>
    </recommendedName>
</protein>
<evidence type="ECO:0000256" key="3">
    <source>
        <dbReference type="ARBA" id="ARBA00022737"/>
    </source>
</evidence>
<dbReference type="GO" id="GO:0006606">
    <property type="term" value="P:protein import into nucleus"/>
    <property type="evidence" value="ECO:0007669"/>
    <property type="project" value="InterPro"/>
</dbReference>